<protein>
    <submittedName>
        <fullName evidence="2">Uncharacterized protein</fullName>
    </submittedName>
</protein>
<reference evidence="2 3" key="1">
    <citation type="submission" date="2014-07" db="EMBL/GenBank/DDBJ databases">
        <title>Complete Genome of Bacillus megaterium Myophage Moonbeam.</title>
        <authorList>
            <person name="Cadungog J.N."/>
            <person name="Khatemi B.E."/>
            <person name="Hernandez A.C."/>
            <person name="Everett G.F.K."/>
        </authorList>
    </citation>
    <scope>NUCLEOTIDE SEQUENCE [LARGE SCALE GENOMIC DNA]</scope>
</reference>
<dbReference type="Proteomes" id="UP000030207">
    <property type="component" value="Segment"/>
</dbReference>
<accession>A0A0A0RN43</accession>
<name>A0A0A0RN43_9CAUD</name>
<gene>
    <name evidence="2" type="ORF">CPT_Moonbeam39</name>
</gene>
<keyword evidence="3" id="KW-1185">Reference proteome</keyword>
<feature type="region of interest" description="Disordered" evidence="1">
    <location>
        <begin position="1"/>
        <end position="24"/>
    </location>
</feature>
<dbReference type="RefSeq" id="YP_009151602.1">
    <property type="nucleotide sequence ID" value="NC_027374.1"/>
</dbReference>
<organism evidence="2 3">
    <name type="scientific">Bacillus phage Moonbeam</name>
    <dbReference type="NCBI Taxonomy" id="1540091"/>
    <lineage>
        <taxon>Viruses</taxon>
        <taxon>Duplodnaviria</taxon>
        <taxon>Heunggongvirae</taxon>
        <taxon>Uroviricota</taxon>
        <taxon>Caudoviricetes</taxon>
        <taxon>Herelleviridae</taxon>
        <taxon>Bastillevirinae</taxon>
        <taxon>Moonbeamvirus</taxon>
        <taxon>Moonbeamvirus moonbeam</taxon>
    </lineage>
</organism>
<dbReference type="OrthoDB" id="16213at10239"/>
<evidence type="ECO:0000256" key="1">
    <source>
        <dbReference type="SAM" id="MobiDB-lite"/>
    </source>
</evidence>
<feature type="compositionally biased region" description="Basic and acidic residues" evidence="1">
    <location>
        <begin position="1"/>
        <end position="15"/>
    </location>
</feature>
<evidence type="ECO:0000313" key="3">
    <source>
        <dbReference type="Proteomes" id="UP000030207"/>
    </source>
</evidence>
<evidence type="ECO:0000313" key="2">
    <source>
        <dbReference type="EMBL" id="AIW03437.1"/>
    </source>
</evidence>
<proteinExistence type="predicted"/>
<dbReference type="KEGG" id="vg:24608013"/>
<dbReference type="GeneID" id="24608013"/>
<dbReference type="EMBL" id="KM236246">
    <property type="protein sequence ID" value="AIW03437.1"/>
    <property type="molecule type" value="Genomic_DNA"/>
</dbReference>
<sequence length="139" mass="15399">MSMAENIRKKLEQRKAGFSSESEVRDAFNTAASKSLQKFLQRIDTGEIPIDNMSDFVRLLGAYKEINDIAGAMEGTAGQSMLPEINMKQDKVVDDTIAEGKMVTDDEGLINTEDMSTEDMAELLRQLDIAQNQANEGSF</sequence>